<keyword evidence="2" id="KW-1185">Reference proteome</keyword>
<organism evidence="1 2">
    <name type="scientific">Peronosclerospora sorghi</name>
    <dbReference type="NCBI Taxonomy" id="230839"/>
    <lineage>
        <taxon>Eukaryota</taxon>
        <taxon>Sar</taxon>
        <taxon>Stramenopiles</taxon>
        <taxon>Oomycota</taxon>
        <taxon>Peronosporomycetes</taxon>
        <taxon>Peronosporales</taxon>
        <taxon>Peronosporaceae</taxon>
        <taxon>Peronosclerospora</taxon>
    </lineage>
</organism>
<sequence>MYGDAIGIAYLDPVMIGDGMLDEHKDYYAARTCTPITRRSCRFLEHGVLVSSLSVGLSMGSWSLLSVGFHSPQI</sequence>
<comment type="caution">
    <text evidence="1">The sequence shown here is derived from an EMBL/GenBank/DDBJ whole genome shotgun (WGS) entry which is preliminary data.</text>
</comment>
<dbReference type="Proteomes" id="UP001163321">
    <property type="component" value="Chromosome 12"/>
</dbReference>
<gene>
    <name evidence="1" type="ORF">PsorP6_011734</name>
</gene>
<proteinExistence type="predicted"/>
<dbReference type="EMBL" id="CM047591">
    <property type="protein sequence ID" value="KAI9918867.1"/>
    <property type="molecule type" value="Genomic_DNA"/>
</dbReference>
<name>A0ACC0WKF5_9STRA</name>
<protein>
    <submittedName>
        <fullName evidence="1">Uncharacterized protein</fullName>
    </submittedName>
</protein>
<accession>A0ACC0WKF5</accession>
<evidence type="ECO:0000313" key="2">
    <source>
        <dbReference type="Proteomes" id="UP001163321"/>
    </source>
</evidence>
<evidence type="ECO:0000313" key="1">
    <source>
        <dbReference type="EMBL" id="KAI9918867.1"/>
    </source>
</evidence>
<reference evidence="1 2" key="1">
    <citation type="journal article" date="2022" name="bioRxiv">
        <title>The genome of the oomycete Peronosclerospora sorghi, a cosmopolitan pathogen of maize and sorghum, is inflated with dispersed pseudogenes.</title>
        <authorList>
            <person name="Fletcher K."/>
            <person name="Martin F."/>
            <person name="Isakeit T."/>
            <person name="Cavanaugh K."/>
            <person name="Magill C."/>
            <person name="Michelmore R."/>
        </authorList>
    </citation>
    <scope>NUCLEOTIDE SEQUENCE [LARGE SCALE GENOMIC DNA]</scope>
    <source>
        <strain evidence="1">P6</strain>
    </source>
</reference>